<dbReference type="InterPro" id="IPR036278">
    <property type="entry name" value="Sialidase_sf"/>
</dbReference>
<dbReference type="Proteomes" id="UP001281656">
    <property type="component" value="Unassembled WGS sequence"/>
</dbReference>
<gene>
    <name evidence="2" type="ORF">P8V03_09085</name>
</gene>
<reference evidence="2 3" key="1">
    <citation type="submission" date="2023-04" db="EMBL/GenBank/DDBJ databases">
        <title>Clostridium tannerae sp. nov., isolated from the fecal material of an alpaca.</title>
        <authorList>
            <person name="Miller S."/>
            <person name="Hendry M."/>
            <person name="King J."/>
            <person name="Sankaranarayanan K."/>
            <person name="Lawson P.A."/>
        </authorList>
    </citation>
    <scope>NUCLEOTIDE SEQUENCE [LARGE SCALE GENOMIC DNA]</scope>
    <source>
        <strain evidence="2 3">A1-XYC3</strain>
    </source>
</reference>
<dbReference type="SUPFAM" id="SSF50939">
    <property type="entry name" value="Sialidases"/>
    <property type="match status" value="1"/>
</dbReference>
<evidence type="ECO:0000313" key="2">
    <source>
        <dbReference type="EMBL" id="MDW8801307.1"/>
    </source>
</evidence>
<accession>A0ABU4JT21</accession>
<name>A0ABU4JT21_9CLOT</name>
<dbReference type="RefSeq" id="WP_318797931.1">
    <property type="nucleotide sequence ID" value="NZ_JARUJP010000008.1"/>
</dbReference>
<feature type="region of interest" description="Disordered" evidence="1">
    <location>
        <begin position="517"/>
        <end position="564"/>
    </location>
</feature>
<protein>
    <recommendedName>
        <fullName evidence="4">Exo-alpha-sialidase</fullName>
    </recommendedName>
</protein>
<organism evidence="2 3">
    <name type="scientific">Clostridium tanneri</name>
    <dbReference type="NCBI Taxonomy" id="3037988"/>
    <lineage>
        <taxon>Bacteria</taxon>
        <taxon>Bacillati</taxon>
        <taxon>Bacillota</taxon>
        <taxon>Clostridia</taxon>
        <taxon>Eubacteriales</taxon>
        <taxon>Clostridiaceae</taxon>
        <taxon>Clostridium</taxon>
    </lineage>
</organism>
<comment type="caution">
    <text evidence="2">The sequence shown here is derived from an EMBL/GenBank/DDBJ whole genome shotgun (WGS) entry which is preliminary data.</text>
</comment>
<proteinExistence type="predicted"/>
<evidence type="ECO:0000313" key="3">
    <source>
        <dbReference type="Proteomes" id="UP001281656"/>
    </source>
</evidence>
<evidence type="ECO:0008006" key="4">
    <source>
        <dbReference type="Google" id="ProtNLM"/>
    </source>
</evidence>
<dbReference type="EMBL" id="JARUJP010000008">
    <property type="protein sequence ID" value="MDW8801307.1"/>
    <property type="molecule type" value="Genomic_DNA"/>
</dbReference>
<evidence type="ECO:0000256" key="1">
    <source>
        <dbReference type="SAM" id="MobiDB-lite"/>
    </source>
</evidence>
<keyword evidence="3" id="KW-1185">Reference proteome</keyword>
<sequence length="684" mass="73311">MPDNIVPKKLAIELLSKLEPETSLAFKKGALIPKITKDIVPTGDVCPNCGNGNSGPGSPGERQVNASSIDANEYPNITQSETSLAYFGEFILFGFNDSNDAPTGFSGYGFSSDSGVTWCDCGSVPIGGDIIDNGGDPVIAIDNQGIFYYGHLGTLSSGESVIIVNTAQVNNTNRTLQFNNPIVVGRGQSLPNRLQDKEWITVGIDKNQTDSQALYITWSDFLQQGSQELTTIRFSKFTTGATPTEIIGSKTIAHTTLNPLTTYVSGSFPVIDHSGNIYVFYEQIDLNSLDGFIYMVKSTDGGVNFSSPMLVSGPFVQAGNAVACNTLVIAVPPDFNRSIRINEFPHAAVAPDGTLYAVWNASVSLEEFQSNIFLAYSTNGGNSWTTTPVTNSISTEFFPSVAFNCGRAHIHYNRFNDPNNVGDTGNDTFALFKKSFSITEGLSAESQVSTVFSPVPITNPNFDTAVSGCYMGDYNQIIAGPRNTLYHGWSDNRFVLNGNQNPDVFFIQTECIPAPTTTAPTTTAPTTAAPTTTAPTTTAPTTAAPTTTAPTTAAPTTAAPSTAAPTPTPCPCCFVDEKAVVYARCELEKSETFDNITLNCTGRFLDVNVTLRNLCPNKQVSIGVLVYDDQKRLISIKVCRLFTGDGPNCIPSLNSGKFCFVFDDDPCPPARTLTVRVVANYLEG</sequence>